<proteinExistence type="predicted"/>
<dbReference type="PANTHER" id="PTHR30329">
    <property type="entry name" value="STATOR ELEMENT OF FLAGELLAR MOTOR COMPLEX"/>
    <property type="match status" value="1"/>
</dbReference>
<keyword evidence="7" id="KW-1185">Reference proteome</keyword>
<keyword evidence="3" id="KW-0998">Cell outer membrane</keyword>
<organism evidence="6 7">
    <name type="scientific">Pedobacter ginsenosidimutans</name>
    <dbReference type="NCBI Taxonomy" id="687842"/>
    <lineage>
        <taxon>Bacteria</taxon>
        <taxon>Pseudomonadati</taxon>
        <taxon>Bacteroidota</taxon>
        <taxon>Sphingobacteriia</taxon>
        <taxon>Sphingobacteriales</taxon>
        <taxon>Sphingobacteriaceae</taxon>
        <taxon>Pedobacter</taxon>
    </lineage>
</organism>
<dbReference type="GO" id="GO:0009279">
    <property type="term" value="C:cell outer membrane"/>
    <property type="evidence" value="ECO:0007669"/>
    <property type="project" value="UniProtKB-SubCell"/>
</dbReference>
<evidence type="ECO:0000256" key="4">
    <source>
        <dbReference type="PROSITE-ProRule" id="PRU00473"/>
    </source>
</evidence>
<evidence type="ECO:0000256" key="1">
    <source>
        <dbReference type="ARBA" id="ARBA00004442"/>
    </source>
</evidence>
<dbReference type="EMBL" id="LMZQ01000057">
    <property type="protein sequence ID" value="KRT13154.1"/>
    <property type="molecule type" value="Genomic_DNA"/>
</dbReference>
<dbReference type="Pfam" id="PF00691">
    <property type="entry name" value="OmpA"/>
    <property type="match status" value="1"/>
</dbReference>
<sequence>MAKGIKKIIWTGEGKVYNANKGSIPGQLVVVAPDQYVWFKIGEWQPGTTEQDRKKDVKWAVFNEKSVIDLQKTIPSNFSYGYRIPKKLCGPYLWYIEATWSGNFDSKSGLKIRGESPAKIVDSRWTQNEGGADVRKTYQFSYGELIWLRLFTEGLNGYDNVEVRVFRKLRSALGLWPKDDEETRKIYRVSVTNGEINLKIPNTYSWYQSMNDRSDVEEFYVRVVHPVTGKYIEDTGGKGDTAHARFLRIKDKLKSQVVDIPENRTPVTIYQPDKNEARFELCKFEQINITEEGGKPELVFDNGSGVKNVIDKREKTLESIIFKFDSTELLPESLKQLNNILRFLLEHRYSTIQLDGFACVIGKQNHNNVLSENRAKTVREFFIKGKLDPNRIKTAGHGEVNPTDDKKGRDNIKYRNEADYQNNRRVDIAFEYYGHNAQTIIYETIVGNKPKNITVEPVKFDTKACFDRKKHNKTIKLINIDVKAENEGKITVPAVSTMSKFNVIPLNYIWPRRNGIMNNYLVHIHTCRYFSVPNNPTLAIHVYSDIKWTVEFKWSHTQSFAYSYGNKLYGYELKNAQNKAIGAVIDAEWSKKYGEMAQKFELSLTGEWTAANGSKQKVEFGKEWEERIAKTLRIFNKIKQLADDVVQSPVAKGKWSFEVKPPVIAFSAQWYLQKTNGRVGEIVEIGADTKPLVEANTFIDLFKIFVEYGGNAICPGAGTVINWVLEKLEKNVQITFLVTFGGAININGQTKINVLFPKETTGNVKVTGEIKISVEFKALAKAGTANMGVEGVLTADVKTSVTGGIEVGADKTGIYASPIASFAGIKAKFVAATTVKFGFIKRTFSYEGESVIVKPDEIKFEKNYI</sequence>
<dbReference type="Proteomes" id="UP000051950">
    <property type="component" value="Unassembled WGS sequence"/>
</dbReference>
<name>A0A0T5VH16_9SPHI</name>
<dbReference type="PANTHER" id="PTHR30329:SF21">
    <property type="entry name" value="LIPOPROTEIN YIAD-RELATED"/>
    <property type="match status" value="1"/>
</dbReference>
<dbReference type="RefSeq" id="WP_057935168.1">
    <property type="nucleotide sequence ID" value="NZ_LMZQ01000057.1"/>
</dbReference>
<dbReference type="InterPro" id="IPR006665">
    <property type="entry name" value="OmpA-like"/>
</dbReference>
<dbReference type="InterPro" id="IPR036737">
    <property type="entry name" value="OmpA-like_sf"/>
</dbReference>
<gene>
    <name evidence="6" type="ORF">ASU31_26065</name>
</gene>
<evidence type="ECO:0000313" key="6">
    <source>
        <dbReference type="EMBL" id="KRT13154.1"/>
    </source>
</evidence>
<comment type="subcellular location">
    <subcellularLocation>
        <location evidence="1">Cell outer membrane</location>
    </subcellularLocation>
</comment>
<feature type="domain" description="OmpA-like" evidence="5">
    <location>
        <begin position="309"/>
        <end position="434"/>
    </location>
</feature>
<accession>A0A0T5VH16</accession>
<evidence type="ECO:0000256" key="2">
    <source>
        <dbReference type="ARBA" id="ARBA00023136"/>
    </source>
</evidence>
<dbReference type="SUPFAM" id="SSF103088">
    <property type="entry name" value="OmpA-like"/>
    <property type="match status" value="1"/>
</dbReference>
<dbReference type="InterPro" id="IPR006664">
    <property type="entry name" value="OMP_bac"/>
</dbReference>
<dbReference type="PROSITE" id="PS51123">
    <property type="entry name" value="OMPA_2"/>
    <property type="match status" value="1"/>
</dbReference>
<reference evidence="6 7" key="1">
    <citation type="submission" date="2015-11" db="EMBL/GenBank/DDBJ databases">
        <title>Sequence of Pedobacter ginsenosidimutans.</title>
        <authorList>
            <person name="Carson E."/>
            <person name="Keyser V."/>
            <person name="Newman J."/>
            <person name="Miller J."/>
        </authorList>
    </citation>
    <scope>NUCLEOTIDE SEQUENCE [LARGE SCALE GENOMIC DNA]</scope>
    <source>
        <strain evidence="6 7">KACC 14530</strain>
    </source>
</reference>
<keyword evidence="2 4" id="KW-0472">Membrane</keyword>
<dbReference type="OrthoDB" id="719419at2"/>
<evidence type="ECO:0000256" key="3">
    <source>
        <dbReference type="ARBA" id="ARBA00023237"/>
    </source>
</evidence>
<dbReference type="AlphaFoldDB" id="A0A0T5VH16"/>
<evidence type="ECO:0000259" key="5">
    <source>
        <dbReference type="PROSITE" id="PS51123"/>
    </source>
</evidence>
<dbReference type="PRINTS" id="PR01021">
    <property type="entry name" value="OMPADOMAIN"/>
</dbReference>
<dbReference type="InterPro" id="IPR050330">
    <property type="entry name" value="Bact_OuterMem_StrucFunc"/>
</dbReference>
<evidence type="ECO:0000313" key="7">
    <source>
        <dbReference type="Proteomes" id="UP000051950"/>
    </source>
</evidence>
<dbReference type="Gene3D" id="3.30.1330.60">
    <property type="entry name" value="OmpA-like domain"/>
    <property type="match status" value="1"/>
</dbReference>
<dbReference type="STRING" id="687842.ASU31_26065"/>
<protein>
    <recommendedName>
        <fullName evidence="5">OmpA-like domain-containing protein</fullName>
    </recommendedName>
</protein>
<comment type="caution">
    <text evidence="6">The sequence shown here is derived from an EMBL/GenBank/DDBJ whole genome shotgun (WGS) entry which is preliminary data.</text>
</comment>
<dbReference type="CDD" id="cd07185">
    <property type="entry name" value="OmpA_C-like"/>
    <property type="match status" value="1"/>
</dbReference>